<sequence length="289" mass="30428">MARKAGANVPKTSKRPTRSGSVPSASGRSIDWPIIGAVVVVLALVAGIAAYLVPKYLDEREAQSLKPATVEGYVPSAQDPDPSTRIDGVTKIYYRAGQHVTGQQRVAYDQSPPFGGPHDEVWATCTGIVYPNQLRSENAVHALEHGAVWITYNPSTINPDDLDTLKKKVTGEQFLFISPYPDQSTPISLQSWGHQLKLESAGDPRIDQFITALRRNTNTGVYREAPQEAAFPETQAACAALPGAFDPSNPPPADQGPPGPDAVKMDGGGSAPATDEAGVGGAPAPAPAG</sequence>
<dbReference type="OrthoDB" id="164831at2"/>
<feature type="region of interest" description="Disordered" evidence="1">
    <location>
        <begin position="241"/>
        <end position="289"/>
    </location>
</feature>
<keyword evidence="2" id="KW-0812">Transmembrane</keyword>
<dbReference type="Proteomes" id="UP000011666">
    <property type="component" value="Unassembled WGS sequence"/>
</dbReference>
<keyword evidence="2" id="KW-1133">Transmembrane helix</keyword>
<dbReference type="eggNOG" id="COG0515">
    <property type="taxonomic scope" value="Bacteria"/>
</dbReference>
<reference evidence="3 4" key="1">
    <citation type="submission" date="2013-01" db="EMBL/GenBank/DDBJ databases">
        <title>Whole genome shotgun sequence of Gordonia soli NBRC 108243.</title>
        <authorList>
            <person name="Isaki-Nakamura S."/>
            <person name="Hosoyama A."/>
            <person name="Tsuchikane K."/>
            <person name="Ando Y."/>
            <person name="Baba S."/>
            <person name="Ohji S."/>
            <person name="Hamada M."/>
            <person name="Tamura T."/>
            <person name="Yamazoe A."/>
            <person name="Yamazaki S."/>
            <person name="Fujita N."/>
        </authorList>
    </citation>
    <scope>NUCLEOTIDE SEQUENCE [LARGE SCALE GENOMIC DNA]</scope>
    <source>
        <strain evidence="3 4">NBRC 108243</strain>
    </source>
</reference>
<gene>
    <name evidence="3" type="ORF">GS4_39_00370</name>
</gene>
<evidence type="ECO:0000256" key="1">
    <source>
        <dbReference type="SAM" id="MobiDB-lite"/>
    </source>
</evidence>
<feature type="compositionally biased region" description="Pro residues" evidence="1">
    <location>
        <begin position="248"/>
        <end position="260"/>
    </location>
</feature>
<evidence type="ECO:0000313" key="4">
    <source>
        <dbReference type="Proteomes" id="UP000011666"/>
    </source>
</evidence>
<comment type="caution">
    <text evidence="3">The sequence shown here is derived from an EMBL/GenBank/DDBJ whole genome shotgun (WGS) entry which is preliminary data.</text>
</comment>
<dbReference type="InterPro" id="IPR021454">
    <property type="entry name" value="DUF3105"/>
</dbReference>
<feature type="transmembrane region" description="Helical" evidence="2">
    <location>
        <begin position="32"/>
        <end position="53"/>
    </location>
</feature>
<protein>
    <recommendedName>
        <fullName evidence="5">DUF3105 domain-containing protein</fullName>
    </recommendedName>
</protein>
<evidence type="ECO:0008006" key="5">
    <source>
        <dbReference type="Google" id="ProtNLM"/>
    </source>
</evidence>
<keyword evidence="2" id="KW-0472">Membrane</keyword>
<evidence type="ECO:0000313" key="3">
    <source>
        <dbReference type="EMBL" id="GAC70706.1"/>
    </source>
</evidence>
<accession>M0QR09</accession>
<dbReference type="Pfam" id="PF11303">
    <property type="entry name" value="DUF3105"/>
    <property type="match status" value="1"/>
</dbReference>
<name>M0QR09_9ACTN</name>
<dbReference type="AlphaFoldDB" id="M0QR09"/>
<proteinExistence type="predicted"/>
<evidence type="ECO:0000256" key="2">
    <source>
        <dbReference type="SAM" id="Phobius"/>
    </source>
</evidence>
<dbReference type="STRING" id="1223545.GS4_39_00370"/>
<organism evidence="3 4">
    <name type="scientific">Gordonia soli NBRC 108243</name>
    <dbReference type="NCBI Taxonomy" id="1223545"/>
    <lineage>
        <taxon>Bacteria</taxon>
        <taxon>Bacillati</taxon>
        <taxon>Actinomycetota</taxon>
        <taxon>Actinomycetes</taxon>
        <taxon>Mycobacteriales</taxon>
        <taxon>Gordoniaceae</taxon>
        <taxon>Gordonia</taxon>
    </lineage>
</organism>
<dbReference type="EMBL" id="BANX01000039">
    <property type="protein sequence ID" value="GAC70706.1"/>
    <property type="molecule type" value="Genomic_DNA"/>
</dbReference>
<keyword evidence="4" id="KW-1185">Reference proteome</keyword>
<feature type="region of interest" description="Disordered" evidence="1">
    <location>
        <begin position="1"/>
        <end position="26"/>
    </location>
</feature>
<dbReference type="RefSeq" id="WP_007624968.1">
    <property type="nucleotide sequence ID" value="NZ_BANX01000039.1"/>
</dbReference>